<feature type="compositionally biased region" description="Basic and acidic residues" evidence="1">
    <location>
        <begin position="77"/>
        <end position="90"/>
    </location>
</feature>
<dbReference type="Proteomes" id="UP001642484">
    <property type="component" value="Unassembled WGS sequence"/>
</dbReference>
<accession>A0ABP0ISL3</accession>
<proteinExistence type="predicted"/>
<feature type="region of interest" description="Disordered" evidence="1">
    <location>
        <begin position="77"/>
        <end position="115"/>
    </location>
</feature>
<organism evidence="2 3">
    <name type="scientific">Durusdinium trenchii</name>
    <dbReference type="NCBI Taxonomy" id="1381693"/>
    <lineage>
        <taxon>Eukaryota</taxon>
        <taxon>Sar</taxon>
        <taxon>Alveolata</taxon>
        <taxon>Dinophyceae</taxon>
        <taxon>Suessiales</taxon>
        <taxon>Symbiodiniaceae</taxon>
        <taxon>Durusdinium</taxon>
    </lineage>
</organism>
<feature type="non-terminal residue" evidence="2">
    <location>
        <position position="1"/>
    </location>
</feature>
<evidence type="ECO:0000313" key="2">
    <source>
        <dbReference type="EMBL" id="CAK9004524.1"/>
    </source>
</evidence>
<sequence>AKDLKGDMGKDEFNKLVLECLLLLSPGDFADIWVGIPRELRAALLFTFWECFRLLPLTTTNESKWKATVKYLSKCPEKADSSDTSRHIDASTRASESLGEAVAPDRVPGPKLATPKKGLGGLSALADATPLKAGLDAPPADRNSEEFATWVSARIQADVDGLSLDSLEVKHANRFPCKLKPSAALKTLPPLDVMSPIYQHTFQFYLRKFKALLTDVSLGSAPAKSLKRLCDALNLEVRGKDSQVPEVLARLRATDMDQEHIASACGAALCLLALLRFWLLGLTKGKMEAEEIILRICAKRESVLPTSCGWQFVSGSFFPVVPAPGDGCARRALEADWIRKIGVLNPPRVHRLLRSNGVTSRSSLVFGRNRLVCRLRAKTFPSPQIVCGQKLAHDAWKQGLQRTAAALAGHRFPGCGLCALAAWRLSRSAWVYVVQRVTNNESGWRRARALRVLRRIAGIRRDLPSPIAVISCDIPWVGSQQARNLAVHAVRSLVASWRRAGHWLPILRHARIRFRWATTPSLGSVLCSRDFFADFAMVRPPCVCREFLLADPTWPTVTVDGQVHIAASQARIPWPRHLRKFRELPANLRLPPRRQQIAVAVKQMLRRLRDRCKLADEPCWVESVVADLTAALQGLAAQRSTRFPVSWLEISLAREFLRPFFTQVFDHNLSRIGVFCPALVHVQACAALDLGDHGTGLDFAWEADTRRAEVMATMAKIEGLPPHLQPTRLSLVPARSWSIGTPVFLPKWKGPGVKWRLLVNKHHAPATGLHSAVSRAIDVVLDNMPREAWSDFPSANAFLGMVSDFNALVKSMFMEPRGWIAAMDMVDCFHHLPCSEAPSIWDALSTFWSARHVAYISVPLRRGGGAGRLGLVCDAGWVCFSFAEIREVLMHFTLTNFVALPGLLGRELRGAPMGDALSGAVLRLFKWSREAAQLPVEKADTVCFRRSCSKLVHLCGCNMLVLDVSFRDDLRMFCVWDGQAIIDRERVAQWAISRLRARYHYGTMSLEECEFRTFIGLRTEFGDEGLFVAPVFPDPFGSCSYHTVDMRILQPWSSWTPRSQRTAVIKGWLCRIFHLSSCSEGRALAFEEAFLSLCSLAGFPKDLLARVTRDWILRWVSAKDARAVQCVRLEVERALWRLR</sequence>
<name>A0ABP0ISL3_9DINO</name>
<dbReference type="EMBL" id="CAXAMN010003422">
    <property type="protein sequence ID" value="CAK9004524.1"/>
    <property type="molecule type" value="Genomic_DNA"/>
</dbReference>
<reference evidence="2 3" key="1">
    <citation type="submission" date="2024-02" db="EMBL/GenBank/DDBJ databases">
        <authorList>
            <person name="Chen Y."/>
            <person name="Shah S."/>
            <person name="Dougan E. K."/>
            <person name="Thang M."/>
            <person name="Chan C."/>
        </authorList>
    </citation>
    <scope>NUCLEOTIDE SEQUENCE [LARGE SCALE GENOMIC DNA]</scope>
</reference>
<evidence type="ECO:0000256" key="1">
    <source>
        <dbReference type="SAM" id="MobiDB-lite"/>
    </source>
</evidence>
<protein>
    <recommendedName>
        <fullName evidence="4">Reverse transcriptase domain-containing protein</fullName>
    </recommendedName>
</protein>
<keyword evidence="3" id="KW-1185">Reference proteome</keyword>
<evidence type="ECO:0000313" key="3">
    <source>
        <dbReference type="Proteomes" id="UP001642484"/>
    </source>
</evidence>
<gene>
    <name evidence="2" type="ORF">CCMP2556_LOCUS7708</name>
</gene>
<comment type="caution">
    <text evidence="2">The sequence shown here is derived from an EMBL/GenBank/DDBJ whole genome shotgun (WGS) entry which is preliminary data.</text>
</comment>
<evidence type="ECO:0008006" key="4">
    <source>
        <dbReference type="Google" id="ProtNLM"/>
    </source>
</evidence>